<proteinExistence type="predicted"/>
<dbReference type="EMBL" id="QJNS01000723">
    <property type="protein sequence ID" value="RYO74552.1"/>
    <property type="molecule type" value="Genomic_DNA"/>
</dbReference>
<feature type="compositionally biased region" description="Polar residues" evidence="1">
    <location>
        <begin position="1"/>
        <end position="12"/>
    </location>
</feature>
<feature type="compositionally biased region" description="Acidic residues" evidence="1">
    <location>
        <begin position="36"/>
        <end position="48"/>
    </location>
</feature>
<comment type="caution">
    <text evidence="2">The sequence shown here is derived from an EMBL/GenBank/DDBJ whole genome shotgun (WGS) entry which is preliminary data.</text>
</comment>
<sequence>MANISPQQQVSPTEGARHMHTLVEQGENLSAHSDSAEEEEPLDIDQDDAQSFIQPVLGPAAIRLTSPKTPAAEKAAAMEALPGGGLFKAPDSPDPGAVFRQLAFDSAAGGQAPTPVSAAYRIEGACCS</sequence>
<protein>
    <submittedName>
        <fullName evidence="2">Uncharacterized protein</fullName>
    </submittedName>
</protein>
<name>A0ABY0GVB8_9PEZI</name>
<evidence type="ECO:0000256" key="1">
    <source>
        <dbReference type="SAM" id="MobiDB-lite"/>
    </source>
</evidence>
<organism evidence="2 3">
    <name type="scientific">Monosporascus cannonballus</name>
    <dbReference type="NCBI Taxonomy" id="155416"/>
    <lineage>
        <taxon>Eukaryota</taxon>
        <taxon>Fungi</taxon>
        <taxon>Dikarya</taxon>
        <taxon>Ascomycota</taxon>
        <taxon>Pezizomycotina</taxon>
        <taxon>Sordariomycetes</taxon>
        <taxon>Xylariomycetidae</taxon>
        <taxon>Xylariales</taxon>
        <taxon>Xylariales incertae sedis</taxon>
        <taxon>Monosporascus</taxon>
    </lineage>
</organism>
<keyword evidence="3" id="KW-1185">Reference proteome</keyword>
<gene>
    <name evidence="2" type="ORF">DL762_010401</name>
</gene>
<accession>A0ABY0GVB8</accession>
<evidence type="ECO:0000313" key="3">
    <source>
        <dbReference type="Proteomes" id="UP000294003"/>
    </source>
</evidence>
<evidence type="ECO:0000313" key="2">
    <source>
        <dbReference type="EMBL" id="RYO74552.1"/>
    </source>
</evidence>
<feature type="region of interest" description="Disordered" evidence="1">
    <location>
        <begin position="1"/>
        <end position="53"/>
    </location>
</feature>
<dbReference type="Proteomes" id="UP000294003">
    <property type="component" value="Unassembled WGS sequence"/>
</dbReference>
<reference evidence="2 3" key="1">
    <citation type="submission" date="2018-06" db="EMBL/GenBank/DDBJ databases">
        <title>Complete Genomes of Monosporascus.</title>
        <authorList>
            <person name="Robinson A.J."/>
            <person name="Natvig D.O."/>
        </authorList>
    </citation>
    <scope>NUCLEOTIDE SEQUENCE [LARGE SCALE GENOMIC DNA]</scope>
    <source>
        <strain evidence="2 3">CBS 609.92</strain>
    </source>
</reference>